<evidence type="ECO:0000256" key="2">
    <source>
        <dbReference type="ARBA" id="ARBA00022723"/>
    </source>
</evidence>
<name>A0A835EC94_9POAL</name>
<reference evidence="4" key="1">
    <citation type="submission" date="2020-07" db="EMBL/GenBank/DDBJ databases">
        <title>Genome sequence and genetic diversity analysis of an under-domesticated orphan crop, white fonio (Digitaria exilis).</title>
        <authorList>
            <person name="Bennetzen J.L."/>
            <person name="Chen S."/>
            <person name="Ma X."/>
            <person name="Wang X."/>
            <person name="Yssel A.E.J."/>
            <person name="Chaluvadi S.R."/>
            <person name="Johnson M."/>
            <person name="Gangashetty P."/>
            <person name="Hamidou F."/>
            <person name="Sanogo M.D."/>
            <person name="Zwaenepoel A."/>
            <person name="Wallace J."/>
            <person name="Van De Peer Y."/>
            <person name="Van Deynze A."/>
        </authorList>
    </citation>
    <scope>NUCLEOTIDE SEQUENCE</scope>
    <source>
        <tissue evidence="4">Leaves</tissue>
    </source>
</reference>
<dbReference type="PANTHER" id="PTHR20883">
    <property type="entry name" value="PHYTANOYL-COA DIOXYGENASE DOMAIN CONTAINING 1"/>
    <property type="match status" value="1"/>
</dbReference>
<evidence type="ECO:0000313" key="5">
    <source>
        <dbReference type="Proteomes" id="UP000636709"/>
    </source>
</evidence>
<dbReference type="EMBL" id="JACEFO010002109">
    <property type="protein sequence ID" value="KAF8681941.1"/>
    <property type="molecule type" value="Genomic_DNA"/>
</dbReference>
<dbReference type="Gene3D" id="2.60.120.620">
    <property type="entry name" value="q2cbj1_9rhob like domain"/>
    <property type="match status" value="1"/>
</dbReference>
<keyword evidence="2" id="KW-0479">Metal-binding</keyword>
<gene>
    <name evidence="4" type="ORF">HU200_045394</name>
</gene>
<dbReference type="GO" id="GO:0048244">
    <property type="term" value="F:phytanoyl-CoA dioxygenase activity"/>
    <property type="evidence" value="ECO:0007669"/>
    <property type="project" value="TreeGrafter"/>
</dbReference>
<dbReference type="Pfam" id="PF05721">
    <property type="entry name" value="PhyH"/>
    <property type="match status" value="1"/>
</dbReference>
<evidence type="ECO:0000256" key="3">
    <source>
        <dbReference type="ARBA" id="ARBA00023004"/>
    </source>
</evidence>
<dbReference type="PANTHER" id="PTHR20883:SF15">
    <property type="entry name" value="PHYTANOYL-COA DIOXYGENASE DOMAIN-CONTAINING PROTEIN 1"/>
    <property type="match status" value="1"/>
</dbReference>
<sequence>MPPAGSLTAEQLSFFDTNGYLVLEPFSSDADVRALRDRMAELVAGIGGSNTTGSSEHHRMAMDDYYESGENISFFYEDKAFGDDGCLKQPKELSIKLVGHALHEKDLVFKKFSSTESISSILSSLGYKRPAIIQSRYIFKQPGIGGEAIPHQDSAYLHTEPPSCIGLWLALEAATINNGCLWAIPGSQKYGLKTRMIKDENGTHFDRPIPSYDHNEFVPLEVKSGGLVVIHGDLVHKSFENLSPTSRHAFVWHVVETKGCEWSKGNWLQRKTAPEALYDS</sequence>
<evidence type="ECO:0000313" key="4">
    <source>
        <dbReference type="EMBL" id="KAF8681941.1"/>
    </source>
</evidence>
<protein>
    <recommendedName>
        <fullName evidence="6">Phytanoyl-CoA dioxygenase</fullName>
    </recommendedName>
</protein>
<keyword evidence="3" id="KW-0408">Iron</keyword>
<evidence type="ECO:0000256" key="1">
    <source>
        <dbReference type="ARBA" id="ARBA00001962"/>
    </source>
</evidence>
<dbReference type="InterPro" id="IPR008775">
    <property type="entry name" value="Phytyl_CoA_dOase-like"/>
</dbReference>
<keyword evidence="5" id="KW-1185">Reference proteome</keyword>
<dbReference type="AlphaFoldDB" id="A0A835EC94"/>
<evidence type="ECO:0008006" key="6">
    <source>
        <dbReference type="Google" id="ProtNLM"/>
    </source>
</evidence>
<dbReference type="GO" id="GO:0046872">
    <property type="term" value="F:metal ion binding"/>
    <property type="evidence" value="ECO:0007669"/>
    <property type="project" value="UniProtKB-KW"/>
</dbReference>
<proteinExistence type="predicted"/>
<dbReference type="Proteomes" id="UP000636709">
    <property type="component" value="Unassembled WGS sequence"/>
</dbReference>
<dbReference type="OrthoDB" id="641967at2759"/>
<accession>A0A835EC94</accession>
<comment type="cofactor">
    <cofactor evidence="1">
        <name>Fe cation</name>
        <dbReference type="ChEBI" id="CHEBI:24875"/>
    </cofactor>
</comment>
<dbReference type="SUPFAM" id="SSF51197">
    <property type="entry name" value="Clavaminate synthase-like"/>
    <property type="match status" value="1"/>
</dbReference>
<comment type="caution">
    <text evidence="4">The sequence shown here is derived from an EMBL/GenBank/DDBJ whole genome shotgun (WGS) entry which is preliminary data.</text>
</comment>
<organism evidence="4 5">
    <name type="scientific">Digitaria exilis</name>
    <dbReference type="NCBI Taxonomy" id="1010633"/>
    <lineage>
        <taxon>Eukaryota</taxon>
        <taxon>Viridiplantae</taxon>
        <taxon>Streptophyta</taxon>
        <taxon>Embryophyta</taxon>
        <taxon>Tracheophyta</taxon>
        <taxon>Spermatophyta</taxon>
        <taxon>Magnoliopsida</taxon>
        <taxon>Liliopsida</taxon>
        <taxon>Poales</taxon>
        <taxon>Poaceae</taxon>
        <taxon>PACMAD clade</taxon>
        <taxon>Panicoideae</taxon>
        <taxon>Panicodae</taxon>
        <taxon>Paniceae</taxon>
        <taxon>Anthephorinae</taxon>
        <taxon>Digitaria</taxon>
    </lineage>
</organism>